<dbReference type="Gene3D" id="3.40.366.10">
    <property type="entry name" value="Malonyl-Coenzyme A Acyl Carrier Protein, domain 2"/>
    <property type="match status" value="1"/>
</dbReference>
<evidence type="ECO:0000256" key="3">
    <source>
        <dbReference type="ARBA" id="ARBA00022679"/>
    </source>
</evidence>
<dbReference type="Pfam" id="PF08659">
    <property type="entry name" value="KR"/>
    <property type="match status" value="1"/>
</dbReference>
<dbReference type="EMBL" id="JAGPXC010000013">
    <property type="protein sequence ID" value="KAH6643365.1"/>
    <property type="molecule type" value="Genomic_DNA"/>
</dbReference>
<evidence type="ECO:0000313" key="11">
    <source>
        <dbReference type="Proteomes" id="UP000758603"/>
    </source>
</evidence>
<dbReference type="InterPro" id="IPR049552">
    <property type="entry name" value="PKS_DH_N"/>
</dbReference>
<dbReference type="PROSITE" id="PS52019">
    <property type="entry name" value="PKS_MFAS_DH"/>
    <property type="match status" value="1"/>
</dbReference>
<dbReference type="InterPro" id="IPR001227">
    <property type="entry name" value="Ac_transferase_dom_sf"/>
</dbReference>
<dbReference type="SUPFAM" id="SSF55048">
    <property type="entry name" value="Probable ACP-binding domain of malonyl-CoA ACP transacylase"/>
    <property type="match status" value="1"/>
</dbReference>
<evidence type="ECO:0000259" key="8">
    <source>
        <dbReference type="PROSITE" id="PS52004"/>
    </source>
</evidence>
<dbReference type="GeneID" id="70137406"/>
<feature type="active site" description="Proton acceptor; for dehydratase activity" evidence="6">
    <location>
        <position position="976"/>
    </location>
</feature>
<keyword evidence="3" id="KW-0808">Transferase</keyword>
<dbReference type="SUPFAM" id="SSF52151">
    <property type="entry name" value="FabD/lysophospholipase-like"/>
    <property type="match status" value="1"/>
</dbReference>
<dbReference type="SMART" id="SM00822">
    <property type="entry name" value="PKS_KR"/>
    <property type="match status" value="1"/>
</dbReference>
<dbReference type="GO" id="GO:0004315">
    <property type="term" value="F:3-oxoacyl-[acyl-carrier-protein] synthase activity"/>
    <property type="evidence" value="ECO:0007669"/>
    <property type="project" value="InterPro"/>
</dbReference>
<dbReference type="InterPro" id="IPR013968">
    <property type="entry name" value="PKS_KR"/>
</dbReference>
<dbReference type="Gene3D" id="3.10.129.110">
    <property type="entry name" value="Polyketide synthase dehydratase"/>
    <property type="match status" value="1"/>
</dbReference>
<evidence type="ECO:0000256" key="5">
    <source>
        <dbReference type="ARBA" id="ARBA00023268"/>
    </source>
</evidence>
<dbReference type="InterPro" id="IPR018201">
    <property type="entry name" value="Ketoacyl_synth_AS"/>
</dbReference>
<dbReference type="Proteomes" id="UP000758603">
    <property type="component" value="Unassembled WGS sequence"/>
</dbReference>
<keyword evidence="1" id="KW-0596">Phosphopantetheine</keyword>
<dbReference type="InterPro" id="IPR020807">
    <property type="entry name" value="PKS_DH"/>
</dbReference>
<dbReference type="SMART" id="SM00823">
    <property type="entry name" value="PKS_PP"/>
    <property type="match status" value="1"/>
</dbReference>
<accession>A0A9P8UAZ1</accession>
<dbReference type="GO" id="GO:0016491">
    <property type="term" value="F:oxidoreductase activity"/>
    <property type="evidence" value="ECO:0007669"/>
    <property type="project" value="UniProtKB-KW"/>
</dbReference>
<evidence type="ECO:0000256" key="1">
    <source>
        <dbReference type="ARBA" id="ARBA00022450"/>
    </source>
</evidence>
<feature type="region of interest" description="C-terminal hotdog fold" evidence="6">
    <location>
        <begin position="1088"/>
        <end position="1242"/>
    </location>
</feature>
<dbReference type="InterPro" id="IPR036736">
    <property type="entry name" value="ACP-like_sf"/>
</dbReference>
<keyword evidence="4" id="KW-0560">Oxidoreductase</keyword>
<dbReference type="InterPro" id="IPR009081">
    <property type="entry name" value="PP-bd_ACP"/>
</dbReference>
<dbReference type="InterPro" id="IPR049551">
    <property type="entry name" value="PKS_DH_C"/>
</dbReference>
<proteinExistence type="predicted"/>
<dbReference type="Pfam" id="PF14765">
    <property type="entry name" value="PS-DH"/>
    <property type="match status" value="1"/>
</dbReference>
<dbReference type="SUPFAM" id="SSF51735">
    <property type="entry name" value="NAD(P)-binding Rossmann-fold domains"/>
    <property type="match status" value="1"/>
</dbReference>
<dbReference type="PANTHER" id="PTHR43775">
    <property type="entry name" value="FATTY ACID SYNTHASE"/>
    <property type="match status" value="1"/>
</dbReference>
<keyword evidence="2" id="KW-0597">Phosphoprotein</keyword>
<sequence>MPMIIEKEDSALEPIAIVGMACRLPGSVDSASKFWETLRDKKSVRTPRVPSNRFNIDAHYHPDLSRPGSFSALGGYFLDGNPVDFDPSFFNMTPIEAQWLDPQQRKILEVCYEVFENAGIPLDKVAGSNTGVYVASFTSDYQQMSIFERDFRHNYAATGVDPGIISNRVNNAFNLSGPSCIINTACSSSVYGIHNACHALRARDCDAAVAAGVNLIMIVDQHMNTAKLGVLSPTSECHTFDARADGYGRAEGIGALYLKRLSDAITDGDVIRGVIRSSAVNTNGKVEGMGITYPNALGQERVLRHAYKRANLDPNKTAYLECHGTGTPTGDPIEVKAVSMGMNDTRNADEPLLLGAAKANIGHSEAASGIFAAMKAALMTEEALIPGVYGFETLNPNIKAEDWNVKIVKDLMPWPTGFDVRRASVSSFGYGGTNAHLVIESIDSICPWYEHGKSKAVAKYNYHDVERPFLVTMSAHNGPTLKRNIQAHQKIAGDYHLPDLAYTLNERRSKFTSRGYTVAFPGEETKAFETTNFSYGSKLTKTANVGFVLTGQGAQWARMGYEAMQQFPSFADTIEALSRVLQRIEPKPTWNLWDILEAPAETSRVGEPEISQPICTAIQIAIVDLFASWGIEPTVTIGHSSGEIAAAYAAGRTSAPEAILAAYFRGLAVAKAAPVGTMLAVGVGADEVIDYVNFLSPEVAQRVTIACENSPGSVTMSGSHEDIAALKEVLDQSSTFARQLKTGKAYHSSQMDAVAPLYAQLYAKAHKTLTGAHTKWRRPVAEMVSTVTGAMVEASHLPIDYWCQNLRSRVLFNTGLQALGNAPELADVNILIEIGPHSALGGPIKQIVAANNFDIQYVPSLLRGADSAVALLNAAGELYLRGLDIDFGLVNSIETSRPAIINNKIRGGPHYLPDLPPYQWNYERTHWYQPRVMAELRESQHPRHDILGRRIFGLSTNASTWKNILRQRDVPWFVDHTLGTDVVFPAAGHMSLAIEGLLQQLDLSPEEAVGVKLRDIKIDKALVVPDTDDGIEVHTRLEKLAAGGDWYTFTVESIDNDIWTVHSTGKIQKRPAEAPSLFLTSPYQASQLHTQVSGKQWYRSFRRVGFRYGPNLQTMTHVRANGKDRVASAGIKIQTECSAMEHESRYMLHPSTIDGCLHAVISAVHKGLHKEMPWGVIPLEIEEMTLNFPSEDLNADGQCTAWAERAWDRYFSGNLSLSGASGKPLMDIKNWKFITYDAAVPPSLTEPGPRQPYRMVTWEKSNAEEEVLNTELEKNSNVAVVHVTDASLLAHALSAAAVPLSTDGAFEKVVVVGSDGSGASTPLTDDVDAFEKIVIDDSDGSILASTTEKIWDSIKKILQSGKPIVWVTRGANQGKSVASGIPQGFLRAVRSEALSSKIVLVDADEETSFELTAALVQNKLSTVGSQEPGTDLEFWLTKGSSVLVPRLETNDTLNQRFFADNNQQIATASTKESYKGKIVDNEVLFETLLSSVIAPELAPLEAEIQVTFAELSKEDLSARAVDRVRIITGTIIRTGSDLEASLRGKTVVAFTKKTFETRAISSIFSVIDDADLSSPAAAILPHLTKAVNAVLVAGNSSVNDHVLVLPSTSHFEQAVAKLGTYVGFQVSKAPKDVSKLQQLLGSLDGPTIVVADAHSALVSEAWRAMPRGSKFVLSDVPTDDLLDLRPFARAVTLHICGVSDGFDYNPVALKKALEVSVALLAKLGPSAGPSLDIEELSNLDNARSRIVEINSGVLSINYGQSKIKTRNAHKPVVFSNEGAYLLVGCLGGLGRSLTTWMLQKGCRNFVFLSRSGTAKPEAADVVARLKEAGANVKVMCVDASNEQAVADVVADVSASHPIKGVIHAAMVLQDGLYENMSFSAYRAALQPKMQAAIALDKALGDTPLDFFLMTSSISGVLGNPGQANYCAGNSYLDFLALQRRKRGLAACSIALPMVEDVGVVAENAAIAESLARKMPFGVDEREMLASFEAAIIQGAPSSSGEAVHLGDVQLILGLEPEAMLVAMEGLDLSDAFWHQDARMRSVRQALEALTAAAGKAGGQQDGAGAGFTSTLAGLPEEEALNAIGLHVIERAARILGSQADSFQLDGVSVASHGVDSMIGVELQSWLFKEFGLRMSVQVLSNPKTTFAGLAKTVAEQIGVLQAV</sequence>
<dbReference type="SMART" id="SM00826">
    <property type="entry name" value="PKS_DH"/>
    <property type="match status" value="1"/>
</dbReference>
<dbReference type="InterPro" id="IPR016036">
    <property type="entry name" value="Malonyl_transacylase_ACP-bd"/>
</dbReference>
<organism evidence="10 11">
    <name type="scientific">Truncatella angustata</name>
    <dbReference type="NCBI Taxonomy" id="152316"/>
    <lineage>
        <taxon>Eukaryota</taxon>
        <taxon>Fungi</taxon>
        <taxon>Dikarya</taxon>
        <taxon>Ascomycota</taxon>
        <taxon>Pezizomycotina</taxon>
        <taxon>Sordariomycetes</taxon>
        <taxon>Xylariomycetidae</taxon>
        <taxon>Amphisphaeriales</taxon>
        <taxon>Sporocadaceae</taxon>
        <taxon>Truncatella</taxon>
    </lineage>
</organism>
<dbReference type="InterPro" id="IPR020806">
    <property type="entry name" value="PKS_PP-bd"/>
</dbReference>
<dbReference type="PANTHER" id="PTHR43775:SF29">
    <property type="entry name" value="ASPERFURANONE POLYKETIDE SYNTHASE AFOG-RELATED"/>
    <property type="match status" value="1"/>
</dbReference>
<feature type="domain" description="Carrier" evidence="7">
    <location>
        <begin position="2078"/>
        <end position="2157"/>
    </location>
</feature>
<dbReference type="CDD" id="cd05274">
    <property type="entry name" value="KR_FAS_SDR_x"/>
    <property type="match status" value="1"/>
</dbReference>
<gene>
    <name evidence="10" type="ORF">BKA67DRAFT_665179</name>
</gene>
<dbReference type="GO" id="GO:0031177">
    <property type="term" value="F:phosphopantetheine binding"/>
    <property type="evidence" value="ECO:0007669"/>
    <property type="project" value="InterPro"/>
</dbReference>
<feature type="domain" description="PKS/mFAS DH" evidence="9">
    <location>
        <begin position="944"/>
        <end position="1242"/>
    </location>
</feature>
<dbReference type="InterPro" id="IPR036291">
    <property type="entry name" value="NAD(P)-bd_dom_sf"/>
</dbReference>
<evidence type="ECO:0000259" key="9">
    <source>
        <dbReference type="PROSITE" id="PS52019"/>
    </source>
</evidence>
<dbReference type="RefSeq" id="XP_045951295.1">
    <property type="nucleotide sequence ID" value="XM_046108515.1"/>
</dbReference>
<evidence type="ECO:0000313" key="10">
    <source>
        <dbReference type="EMBL" id="KAH6643365.1"/>
    </source>
</evidence>
<dbReference type="PROSITE" id="PS00606">
    <property type="entry name" value="KS3_1"/>
    <property type="match status" value="1"/>
</dbReference>
<dbReference type="Gene3D" id="3.40.47.10">
    <property type="match status" value="1"/>
</dbReference>
<dbReference type="SUPFAM" id="SSF47336">
    <property type="entry name" value="ACP-like"/>
    <property type="match status" value="1"/>
</dbReference>
<evidence type="ECO:0000256" key="4">
    <source>
        <dbReference type="ARBA" id="ARBA00023002"/>
    </source>
</evidence>
<dbReference type="Pfam" id="PF00698">
    <property type="entry name" value="Acyl_transf_1"/>
    <property type="match status" value="1"/>
</dbReference>
<name>A0A9P8UAZ1_9PEZI</name>
<feature type="domain" description="Ketosynthase family 3 (KS3)" evidence="8">
    <location>
        <begin position="12"/>
        <end position="441"/>
    </location>
</feature>
<keyword evidence="11" id="KW-1185">Reference proteome</keyword>
<evidence type="ECO:0000256" key="6">
    <source>
        <dbReference type="PROSITE-ProRule" id="PRU01363"/>
    </source>
</evidence>
<dbReference type="InterPro" id="IPR014031">
    <property type="entry name" value="Ketoacyl_synth_C"/>
</dbReference>
<comment type="caution">
    <text evidence="10">The sequence shown here is derived from an EMBL/GenBank/DDBJ whole genome shotgun (WGS) entry which is preliminary data.</text>
</comment>
<dbReference type="InterPro" id="IPR049900">
    <property type="entry name" value="PKS_mFAS_DH"/>
</dbReference>
<dbReference type="Pfam" id="PF16197">
    <property type="entry name" value="KAsynt_C_assoc"/>
    <property type="match status" value="1"/>
</dbReference>
<dbReference type="InterPro" id="IPR020841">
    <property type="entry name" value="PKS_Beta-ketoAc_synthase_dom"/>
</dbReference>
<dbReference type="GO" id="GO:0044550">
    <property type="term" value="P:secondary metabolite biosynthetic process"/>
    <property type="evidence" value="ECO:0007669"/>
    <property type="project" value="UniProtKB-ARBA"/>
</dbReference>
<dbReference type="PROSITE" id="PS50075">
    <property type="entry name" value="CARRIER"/>
    <property type="match status" value="1"/>
</dbReference>
<feature type="region of interest" description="N-terminal hotdog fold" evidence="6">
    <location>
        <begin position="944"/>
        <end position="1074"/>
    </location>
</feature>
<dbReference type="SMART" id="SM00825">
    <property type="entry name" value="PKS_KS"/>
    <property type="match status" value="1"/>
</dbReference>
<dbReference type="InterPro" id="IPR014043">
    <property type="entry name" value="Acyl_transferase_dom"/>
</dbReference>
<reference evidence="10" key="1">
    <citation type="journal article" date="2021" name="Nat. Commun.">
        <title>Genetic determinants of endophytism in the Arabidopsis root mycobiome.</title>
        <authorList>
            <person name="Mesny F."/>
            <person name="Miyauchi S."/>
            <person name="Thiergart T."/>
            <person name="Pickel B."/>
            <person name="Atanasova L."/>
            <person name="Karlsson M."/>
            <person name="Huettel B."/>
            <person name="Barry K.W."/>
            <person name="Haridas S."/>
            <person name="Chen C."/>
            <person name="Bauer D."/>
            <person name="Andreopoulos W."/>
            <person name="Pangilinan J."/>
            <person name="LaButti K."/>
            <person name="Riley R."/>
            <person name="Lipzen A."/>
            <person name="Clum A."/>
            <person name="Drula E."/>
            <person name="Henrissat B."/>
            <person name="Kohler A."/>
            <person name="Grigoriev I.V."/>
            <person name="Martin F.M."/>
            <person name="Hacquard S."/>
        </authorList>
    </citation>
    <scope>NUCLEOTIDE SEQUENCE</scope>
    <source>
        <strain evidence="10">MPI-SDFR-AT-0073</strain>
    </source>
</reference>
<dbReference type="InterPro" id="IPR032821">
    <property type="entry name" value="PKS_assoc"/>
</dbReference>
<dbReference type="GO" id="GO:0006633">
    <property type="term" value="P:fatty acid biosynthetic process"/>
    <property type="evidence" value="ECO:0007669"/>
    <property type="project" value="InterPro"/>
</dbReference>
<dbReference type="Pfam" id="PF00109">
    <property type="entry name" value="ketoacyl-synt"/>
    <property type="match status" value="1"/>
</dbReference>
<dbReference type="InterPro" id="IPR014030">
    <property type="entry name" value="Ketoacyl_synth_N"/>
</dbReference>
<dbReference type="SMART" id="SM00827">
    <property type="entry name" value="PKS_AT"/>
    <property type="match status" value="1"/>
</dbReference>
<dbReference type="InterPro" id="IPR016039">
    <property type="entry name" value="Thiolase-like"/>
</dbReference>
<dbReference type="GO" id="GO:0004312">
    <property type="term" value="F:fatty acid synthase activity"/>
    <property type="evidence" value="ECO:0007669"/>
    <property type="project" value="TreeGrafter"/>
</dbReference>
<dbReference type="Gene3D" id="3.40.50.720">
    <property type="entry name" value="NAD(P)-binding Rossmann-like Domain"/>
    <property type="match status" value="1"/>
</dbReference>
<dbReference type="InterPro" id="IPR057326">
    <property type="entry name" value="KR_dom"/>
</dbReference>
<dbReference type="CDD" id="cd00833">
    <property type="entry name" value="PKS"/>
    <property type="match status" value="1"/>
</dbReference>
<dbReference type="Pfam" id="PF21089">
    <property type="entry name" value="PKS_DH_N"/>
    <property type="match status" value="1"/>
</dbReference>
<evidence type="ECO:0000256" key="2">
    <source>
        <dbReference type="ARBA" id="ARBA00022553"/>
    </source>
</evidence>
<keyword evidence="5" id="KW-0511">Multifunctional enzyme</keyword>
<dbReference type="SUPFAM" id="SSF53901">
    <property type="entry name" value="Thiolase-like"/>
    <property type="match status" value="1"/>
</dbReference>
<dbReference type="Pfam" id="PF02801">
    <property type="entry name" value="Ketoacyl-synt_C"/>
    <property type="match status" value="1"/>
</dbReference>
<protein>
    <submittedName>
        <fullName evidence="10">Polyketide synthase</fullName>
    </submittedName>
</protein>
<dbReference type="InterPro" id="IPR050091">
    <property type="entry name" value="PKS_NRPS_Biosynth_Enz"/>
</dbReference>
<dbReference type="InterPro" id="IPR042104">
    <property type="entry name" value="PKS_dehydratase_sf"/>
</dbReference>
<evidence type="ECO:0000259" key="7">
    <source>
        <dbReference type="PROSITE" id="PS50075"/>
    </source>
</evidence>
<dbReference type="Gene3D" id="1.10.1200.10">
    <property type="entry name" value="ACP-like"/>
    <property type="match status" value="1"/>
</dbReference>
<feature type="active site" description="Proton donor; for dehydratase activity" evidence="6">
    <location>
        <position position="1154"/>
    </location>
</feature>
<dbReference type="OrthoDB" id="329835at2759"/>
<dbReference type="PROSITE" id="PS52004">
    <property type="entry name" value="KS3_2"/>
    <property type="match status" value="1"/>
</dbReference>
<dbReference type="InterPro" id="IPR016035">
    <property type="entry name" value="Acyl_Trfase/lysoPLipase"/>
</dbReference>